<dbReference type="EMBL" id="JXJN01023846">
    <property type="status" value="NOT_ANNOTATED_CDS"/>
    <property type="molecule type" value="Genomic_DNA"/>
</dbReference>
<dbReference type="Gene3D" id="3.40.50.1820">
    <property type="entry name" value="alpha/beta hydrolase"/>
    <property type="match status" value="2"/>
</dbReference>
<keyword evidence="4" id="KW-0378">Hydrolase</keyword>
<evidence type="ECO:0000256" key="8">
    <source>
        <dbReference type="ARBA" id="ARBA00093223"/>
    </source>
</evidence>
<keyword evidence="12" id="KW-1185">Reference proteome</keyword>
<dbReference type="InterPro" id="IPR029045">
    <property type="entry name" value="ClpP/crotonase-like_dom_sf"/>
</dbReference>
<dbReference type="FunFam" id="3.40.50.1820:FF:000037">
    <property type="entry name" value="Lysosomal thioesterase PPT2 homolog"/>
    <property type="match status" value="1"/>
</dbReference>
<protein>
    <recommendedName>
        <fullName evidence="7">palmitoyl-CoA hydrolase</fullName>
        <ecNumber evidence="7">3.1.2.2</ecNumber>
    </recommendedName>
</protein>
<evidence type="ECO:0000256" key="4">
    <source>
        <dbReference type="ARBA" id="ARBA00022801"/>
    </source>
</evidence>
<evidence type="ECO:0000256" key="5">
    <source>
        <dbReference type="ARBA" id="ARBA00023180"/>
    </source>
</evidence>
<feature type="transmembrane region" description="Helical" evidence="10">
    <location>
        <begin position="12"/>
        <end position="33"/>
    </location>
</feature>
<keyword evidence="10" id="KW-1133">Transmembrane helix</keyword>
<evidence type="ECO:0000256" key="10">
    <source>
        <dbReference type="SAM" id="Phobius"/>
    </source>
</evidence>
<comment type="similarity">
    <text evidence="2">Belongs to the palmitoyl-protein thioesterase family.</text>
</comment>
<evidence type="ECO:0000256" key="2">
    <source>
        <dbReference type="ARBA" id="ARBA00010758"/>
    </source>
</evidence>
<reference evidence="11" key="2">
    <citation type="submission" date="2020-05" db="UniProtKB">
        <authorList>
            <consortium name="EnsemblMetazoa"/>
        </authorList>
    </citation>
    <scope>IDENTIFICATION</scope>
    <source>
        <strain evidence="11">IAEA</strain>
    </source>
</reference>
<name>A0A1B0C109_9MUSC</name>
<organism evidence="11 12">
    <name type="scientific">Glossina palpalis gambiensis</name>
    <dbReference type="NCBI Taxonomy" id="67801"/>
    <lineage>
        <taxon>Eukaryota</taxon>
        <taxon>Metazoa</taxon>
        <taxon>Ecdysozoa</taxon>
        <taxon>Arthropoda</taxon>
        <taxon>Hexapoda</taxon>
        <taxon>Insecta</taxon>
        <taxon>Pterygota</taxon>
        <taxon>Neoptera</taxon>
        <taxon>Endopterygota</taxon>
        <taxon>Diptera</taxon>
        <taxon>Brachycera</taxon>
        <taxon>Muscomorpha</taxon>
        <taxon>Hippoboscoidea</taxon>
        <taxon>Glossinidae</taxon>
        <taxon>Glossina</taxon>
    </lineage>
</organism>
<comment type="function">
    <text evidence="9">Catalyzes the cleavage of thioester bonds from S-palmitoyl-CoA or S-palmitoyl-N-acetylcysteamine (unbranched structures) but does not have activity against palmitoylcysteine or palmitoylated proteins, branched structures or bulky head groups. Conversely, hydrolyzes both long and short chain fatty acyl-CoA substrate.</text>
</comment>
<evidence type="ECO:0000256" key="6">
    <source>
        <dbReference type="ARBA" id="ARBA00023228"/>
    </source>
</evidence>
<dbReference type="PANTHER" id="PTHR11247:SF27">
    <property type="entry name" value="LYSOSOMAL THIOESTERASE PPT2"/>
    <property type="match status" value="1"/>
</dbReference>
<dbReference type="Proteomes" id="UP000092460">
    <property type="component" value="Unassembled WGS sequence"/>
</dbReference>
<dbReference type="Pfam" id="PF00574">
    <property type="entry name" value="CLP_protease"/>
    <property type="match status" value="1"/>
</dbReference>
<dbReference type="EMBL" id="JXJN01023844">
    <property type="status" value="NOT_ANNOTATED_CDS"/>
    <property type="molecule type" value="Genomic_DNA"/>
</dbReference>
<proteinExistence type="inferred from homology"/>
<dbReference type="GO" id="GO:0016790">
    <property type="term" value="F:thiolester hydrolase activity"/>
    <property type="evidence" value="ECO:0007669"/>
    <property type="project" value="UniProtKB-ARBA"/>
</dbReference>
<evidence type="ECO:0000256" key="1">
    <source>
        <dbReference type="ARBA" id="ARBA00004371"/>
    </source>
</evidence>
<dbReference type="EMBL" id="JXJN01023845">
    <property type="status" value="NOT_ANNOTATED_CDS"/>
    <property type="molecule type" value="Genomic_DNA"/>
</dbReference>
<dbReference type="PANTHER" id="PTHR11247">
    <property type="entry name" value="PALMITOYL-PROTEIN THIOESTERASE/DOLICHYLDIPHOSPHATASE 1"/>
    <property type="match status" value="1"/>
</dbReference>
<dbReference type="SUPFAM" id="SSF52096">
    <property type="entry name" value="ClpP/crotonase"/>
    <property type="match status" value="1"/>
</dbReference>
<comment type="catalytic activity">
    <reaction evidence="8">
        <text>S-hexadecanoyl-N-acetylcysteamine + H2O = N-acetylcysteamine + hexadecanoate + H(+)</text>
        <dbReference type="Rhea" id="RHEA:84099"/>
        <dbReference type="ChEBI" id="CHEBI:7896"/>
        <dbReference type="ChEBI" id="CHEBI:15377"/>
        <dbReference type="ChEBI" id="CHEBI:15378"/>
        <dbReference type="ChEBI" id="CHEBI:74410"/>
        <dbReference type="ChEBI" id="CHEBI:233601"/>
    </reaction>
</comment>
<dbReference type="GO" id="GO:0098599">
    <property type="term" value="F:palmitoyl hydrolase activity"/>
    <property type="evidence" value="ECO:0007669"/>
    <property type="project" value="UniProtKB-ARBA"/>
</dbReference>
<sequence>MQFLRNVIQWNLFLGAFAFIVSYKPVIIMHGILSGADSMKSLQREIELLHFGTKVYNCDLFSNWFSLENAWKQVNVLRDYFQTIGKLHPGGIIVIGNINNYVKFCLISNTSLGRSGHSQGGLLARATIQTMPNHNVKVFISLSSPQAGQYGTNFLHLIFPDLAARTVYELFYSKVGQLTSVANYWNDPRKQDLYRRYSVFLPYINNEIQTSNSSIFRAALTRLDKMVLIGGPDDGVITPWQSSHFGFFNGSLDVIPFNEREIFTSDTIGLKTLADHGKLVIVAKPFVHHLSWHRNRNVIREGQATDIQIQAKEIIKLKEQPTNIYVKHTMLSYERLHELMERDSYMSPKEAKSMGLVDHVLAHPPAYTNSIAAPTSDEEDEKDI</sequence>
<dbReference type="Pfam" id="PF02089">
    <property type="entry name" value="Palm_thioest"/>
    <property type="match status" value="1"/>
</dbReference>
<keyword evidence="10" id="KW-0472">Membrane</keyword>
<evidence type="ECO:0000256" key="7">
    <source>
        <dbReference type="ARBA" id="ARBA00038848"/>
    </source>
</evidence>
<dbReference type="EnsemblMetazoa" id="GPPI046310-RA">
    <property type="protein sequence ID" value="GPPI046310-PA"/>
    <property type="gene ID" value="GPPI046310"/>
</dbReference>
<dbReference type="InterPro" id="IPR023562">
    <property type="entry name" value="ClpP/TepA"/>
</dbReference>
<dbReference type="STRING" id="67801.A0A1B0C109"/>
<evidence type="ECO:0000256" key="3">
    <source>
        <dbReference type="ARBA" id="ARBA00022729"/>
    </source>
</evidence>
<evidence type="ECO:0000256" key="9">
    <source>
        <dbReference type="ARBA" id="ARBA00093353"/>
    </source>
</evidence>
<keyword evidence="3" id="KW-0732">Signal</keyword>
<dbReference type="VEuPathDB" id="VectorBase:GPPI046310"/>
<evidence type="ECO:0000313" key="12">
    <source>
        <dbReference type="Proteomes" id="UP000092460"/>
    </source>
</evidence>
<accession>A0A1B0C109</accession>
<dbReference type="AlphaFoldDB" id="A0A1B0C109"/>
<reference evidence="12" key="1">
    <citation type="submission" date="2015-01" db="EMBL/GenBank/DDBJ databases">
        <authorList>
            <person name="Aksoy S."/>
            <person name="Warren W."/>
            <person name="Wilson R.K."/>
        </authorList>
    </citation>
    <scope>NUCLEOTIDE SEQUENCE [LARGE SCALE GENOMIC DNA]</scope>
    <source>
        <strain evidence="12">IAEA</strain>
    </source>
</reference>
<keyword evidence="10" id="KW-0812">Transmembrane</keyword>
<comment type="subcellular location">
    <subcellularLocation>
        <location evidence="1">Lysosome</location>
    </subcellularLocation>
</comment>
<keyword evidence="5" id="KW-0325">Glycoprotein</keyword>
<dbReference type="InterPro" id="IPR029058">
    <property type="entry name" value="AB_hydrolase_fold"/>
</dbReference>
<dbReference type="EC" id="3.1.2.2" evidence="7"/>
<dbReference type="SUPFAM" id="SSF53474">
    <property type="entry name" value="alpha/beta-Hydrolases"/>
    <property type="match status" value="1"/>
</dbReference>
<dbReference type="GO" id="GO:0005764">
    <property type="term" value="C:lysosome"/>
    <property type="evidence" value="ECO:0007669"/>
    <property type="project" value="UniProtKB-SubCell"/>
</dbReference>
<evidence type="ECO:0000313" key="11">
    <source>
        <dbReference type="EnsemblMetazoa" id="GPPI046310-PA"/>
    </source>
</evidence>
<keyword evidence="6" id="KW-0458">Lysosome</keyword>